<proteinExistence type="predicted"/>
<evidence type="ECO:0000256" key="1">
    <source>
        <dbReference type="SAM" id="MobiDB-lite"/>
    </source>
</evidence>
<sequence length="164" mass="16672">MHLLLGIYLAALAMAASHVLAVPTAVLIREQDVPSMRPGSSPESTLHQAGKQSAAAAAAATSSSPPHADRLPGVNHKPVPATLGSGADANGTAGGASSTTIKPAAVFGQKCTQLTLLGDGRAGQSTLQAACLDEEMEVGARWLTSLNLNHCLGNEGGKLIFKER</sequence>
<dbReference type="OrthoDB" id="2947935at2759"/>
<feature type="signal peptide" evidence="2">
    <location>
        <begin position="1"/>
        <end position="21"/>
    </location>
</feature>
<dbReference type="EMBL" id="LUKN01003651">
    <property type="protein sequence ID" value="OAQ97130.1"/>
    <property type="molecule type" value="Genomic_DNA"/>
</dbReference>
<dbReference type="InterPro" id="IPR036673">
    <property type="entry name" value="Cyanovirin-N_sf"/>
</dbReference>
<keyword evidence="2" id="KW-0732">Signal</keyword>
<name>A0A179I6B5_CORDF</name>
<dbReference type="Proteomes" id="UP000243081">
    <property type="component" value="Unassembled WGS sequence"/>
</dbReference>
<evidence type="ECO:0000313" key="4">
    <source>
        <dbReference type="Proteomes" id="UP000243081"/>
    </source>
</evidence>
<organism evidence="3 4">
    <name type="scientific">Cordyceps confragosa</name>
    <name type="common">Lecanicillium lecanii</name>
    <dbReference type="NCBI Taxonomy" id="2714763"/>
    <lineage>
        <taxon>Eukaryota</taxon>
        <taxon>Fungi</taxon>
        <taxon>Dikarya</taxon>
        <taxon>Ascomycota</taxon>
        <taxon>Pezizomycotina</taxon>
        <taxon>Sordariomycetes</taxon>
        <taxon>Hypocreomycetidae</taxon>
        <taxon>Hypocreales</taxon>
        <taxon>Cordycipitaceae</taxon>
        <taxon>Akanthomyces</taxon>
    </lineage>
</organism>
<dbReference type="Gene3D" id="2.30.60.10">
    <property type="entry name" value="Cyanovirin-N"/>
    <property type="match status" value="1"/>
</dbReference>
<evidence type="ECO:0000256" key="2">
    <source>
        <dbReference type="SAM" id="SignalP"/>
    </source>
</evidence>
<gene>
    <name evidence="3" type="ORF">LLEC1_03219</name>
</gene>
<comment type="caution">
    <text evidence="3">The sequence shown here is derived from an EMBL/GenBank/DDBJ whole genome shotgun (WGS) entry which is preliminary data.</text>
</comment>
<feature type="compositionally biased region" description="Low complexity" evidence="1">
    <location>
        <begin position="53"/>
        <end position="64"/>
    </location>
</feature>
<keyword evidence="4" id="KW-1185">Reference proteome</keyword>
<feature type="compositionally biased region" description="Polar residues" evidence="1">
    <location>
        <begin position="41"/>
        <end position="51"/>
    </location>
</feature>
<evidence type="ECO:0000313" key="3">
    <source>
        <dbReference type="EMBL" id="OAQ97130.1"/>
    </source>
</evidence>
<feature type="region of interest" description="Disordered" evidence="1">
    <location>
        <begin position="33"/>
        <end position="95"/>
    </location>
</feature>
<feature type="chain" id="PRO_5008104125" description="Cyanovirin-N domain-containing protein" evidence="2">
    <location>
        <begin position="22"/>
        <end position="164"/>
    </location>
</feature>
<evidence type="ECO:0008006" key="5">
    <source>
        <dbReference type="Google" id="ProtNLM"/>
    </source>
</evidence>
<dbReference type="AlphaFoldDB" id="A0A179I6B5"/>
<protein>
    <recommendedName>
        <fullName evidence="5">Cyanovirin-N domain-containing protein</fullName>
    </recommendedName>
</protein>
<accession>A0A179I6B5</accession>
<reference evidence="3 4" key="1">
    <citation type="submission" date="2016-03" db="EMBL/GenBank/DDBJ databases">
        <title>Fine-scale spatial genetic structure of a fungal parasite of coffee scale insects.</title>
        <authorList>
            <person name="Jackson D."/>
            <person name="Zemenick K.A."/>
            <person name="Malloure B."/>
            <person name="Quandt C.A."/>
            <person name="James T.Y."/>
        </authorList>
    </citation>
    <scope>NUCLEOTIDE SEQUENCE [LARGE SCALE GENOMIC DNA]</scope>
    <source>
        <strain evidence="3 4">UM487</strain>
    </source>
</reference>